<dbReference type="AlphaFoldDB" id="A0ABD0X2A3"/>
<dbReference type="InterPro" id="IPR032675">
    <property type="entry name" value="LRR_dom_sf"/>
</dbReference>
<sequence length="564" mass="63755">MSPPVPMPLDASTLEKHWWKREREQFRVTETVSKMSLPGETEGVTASKISAVEEPDTDNEAKWTIPEESVVSSSCVSMKSDKSMGVPIQFSNLSISTDQSDQFLQRDQKDLSSIFRLVEENIITLVKSELKRFEEVLNPYCEIQTEDKQVLGTKDQEKQNSAREAALKITLHVLMEMDQKEVADTLEKMVRASRTALLNGCNLTERCCQSLSSVLSSDSSQLRELNLSDNDLQDSGMELLCNGLKSPLCRLEKLKLKQCNFKNTEALTSVLRSNLSSLIELDLSDNDLQDLGVTQLSSGLANLNCRLKILRLSFCGITEEGCAFLASAISSNPFHLRELDLSYNNPGESGKLLSSLLDDSAYKLQTLNLDHESECWLKSALRVYACELTPDLNSIHHQLYLTQGNRKVVHSTRRNNIEYHEHPHRFDQWAEMLCKEPLSGRCYWEAEWEGYGAYLGMTYKGLVRKGGNNDCVIGYNDISWSLYCSDKYYGAFHNIKSTSIPIPLSRSRRVGVYLDWKAGTLSFYSVSSDTLTHLHTFHATFKEPLYAVLWPWKDSSITLKSPGM</sequence>
<dbReference type="InterPro" id="IPR043136">
    <property type="entry name" value="B30.2/SPRY_sf"/>
</dbReference>
<dbReference type="InterPro" id="IPR003877">
    <property type="entry name" value="SPRY_dom"/>
</dbReference>
<dbReference type="PROSITE" id="PS50188">
    <property type="entry name" value="B302_SPRY"/>
    <property type="match status" value="1"/>
</dbReference>
<dbReference type="SUPFAM" id="SSF49899">
    <property type="entry name" value="Concanavalin A-like lectins/glucanases"/>
    <property type="match status" value="1"/>
</dbReference>
<dbReference type="PANTHER" id="PTHR24106">
    <property type="entry name" value="NACHT, LRR AND CARD DOMAINS-CONTAINING"/>
    <property type="match status" value="1"/>
</dbReference>
<dbReference type="InterPro" id="IPR051261">
    <property type="entry name" value="NLR"/>
</dbReference>
<dbReference type="InterPro" id="IPR006574">
    <property type="entry name" value="PRY"/>
</dbReference>
<gene>
    <name evidence="4" type="ORF">UPYG_G00155700</name>
</gene>
<evidence type="ECO:0000256" key="1">
    <source>
        <dbReference type="ARBA" id="ARBA00022614"/>
    </source>
</evidence>
<evidence type="ECO:0000313" key="5">
    <source>
        <dbReference type="Proteomes" id="UP001557470"/>
    </source>
</evidence>
<dbReference type="Gene3D" id="3.80.10.10">
    <property type="entry name" value="Ribonuclease Inhibitor"/>
    <property type="match status" value="2"/>
</dbReference>
<proteinExistence type="predicted"/>
<dbReference type="Pfam" id="PF13765">
    <property type="entry name" value="PRY"/>
    <property type="match status" value="1"/>
</dbReference>
<evidence type="ECO:0000313" key="4">
    <source>
        <dbReference type="EMBL" id="KAL0985341.1"/>
    </source>
</evidence>
<dbReference type="SUPFAM" id="SSF52047">
    <property type="entry name" value="RNI-like"/>
    <property type="match status" value="1"/>
</dbReference>
<keyword evidence="2" id="KW-0677">Repeat</keyword>
<dbReference type="Proteomes" id="UP001557470">
    <property type="component" value="Unassembled WGS sequence"/>
</dbReference>
<organism evidence="4 5">
    <name type="scientific">Umbra pygmaea</name>
    <name type="common">Eastern mudminnow</name>
    <dbReference type="NCBI Taxonomy" id="75934"/>
    <lineage>
        <taxon>Eukaryota</taxon>
        <taxon>Metazoa</taxon>
        <taxon>Chordata</taxon>
        <taxon>Craniata</taxon>
        <taxon>Vertebrata</taxon>
        <taxon>Euteleostomi</taxon>
        <taxon>Actinopterygii</taxon>
        <taxon>Neopterygii</taxon>
        <taxon>Teleostei</taxon>
        <taxon>Protacanthopterygii</taxon>
        <taxon>Esociformes</taxon>
        <taxon>Umbridae</taxon>
        <taxon>Umbra</taxon>
    </lineage>
</organism>
<dbReference type="CDD" id="cd16040">
    <property type="entry name" value="SPRY_PRY_SNTX"/>
    <property type="match status" value="1"/>
</dbReference>
<dbReference type="InterPro" id="IPR013320">
    <property type="entry name" value="ConA-like_dom_sf"/>
</dbReference>
<reference evidence="4 5" key="1">
    <citation type="submission" date="2024-06" db="EMBL/GenBank/DDBJ databases">
        <authorList>
            <person name="Pan Q."/>
            <person name="Wen M."/>
            <person name="Jouanno E."/>
            <person name="Zahm M."/>
            <person name="Klopp C."/>
            <person name="Cabau C."/>
            <person name="Louis A."/>
            <person name="Berthelot C."/>
            <person name="Parey E."/>
            <person name="Roest Crollius H."/>
            <person name="Montfort J."/>
            <person name="Robinson-Rechavi M."/>
            <person name="Bouchez O."/>
            <person name="Lampietro C."/>
            <person name="Lopez Roques C."/>
            <person name="Donnadieu C."/>
            <person name="Postlethwait J."/>
            <person name="Bobe J."/>
            <person name="Verreycken H."/>
            <person name="Guiguen Y."/>
        </authorList>
    </citation>
    <scope>NUCLEOTIDE SEQUENCE [LARGE SCALE GENOMIC DNA]</scope>
    <source>
        <strain evidence="4">Up_M1</strain>
        <tissue evidence="4">Testis</tissue>
    </source>
</reference>
<accession>A0ABD0X2A3</accession>
<dbReference type="InterPro" id="IPR001870">
    <property type="entry name" value="B30.2/SPRY"/>
</dbReference>
<dbReference type="EMBL" id="JAGEUA010000004">
    <property type="protein sequence ID" value="KAL0985341.1"/>
    <property type="molecule type" value="Genomic_DNA"/>
</dbReference>
<dbReference type="Pfam" id="PF00622">
    <property type="entry name" value="SPRY"/>
    <property type="match status" value="1"/>
</dbReference>
<dbReference type="SMART" id="SM00449">
    <property type="entry name" value="SPRY"/>
    <property type="match status" value="1"/>
</dbReference>
<evidence type="ECO:0000259" key="3">
    <source>
        <dbReference type="PROSITE" id="PS50188"/>
    </source>
</evidence>
<evidence type="ECO:0000256" key="2">
    <source>
        <dbReference type="ARBA" id="ARBA00022737"/>
    </source>
</evidence>
<feature type="domain" description="B30.2/SPRY" evidence="3">
    <location>
        <begin position="368"/>
        <end position="564"/>
    </location>
</feature>
<name>A0ABD0X2A3_UMBPY</name>
<dbReference type="Gene3D" id="2.60.120.920">
    <property type="match status" value="1"/>
</dbReference>
<dbReference type="InterPro" id="IPR001611">
    <property type="entry name" value="Leu-rich_rpt"/>
</dbReference>
<protein>
    <recommendedName>
        <fullName evidence="3">B30.2/SPRY domain-containing protein</fullName>
    </recommendedName>
</protein>
<keyword evidence="5" id="KW-1185">Reference proteome</keyword>
<dbReference type="SMART" id="SM00368">
    <property type="entry name" value="LRR_RI"/>
    <property type="match status" value="5"/>
</dbReference>
<keyword evidence="1" id="KW-0433">Leucine-rich repeat</keyword>
<dbReference type="Pfam" id="PF13516">
    <property type="entry name" value="LRR_6"/>
    <property type="match status" value="4"/>
</dbReference>
<comment type="caution">
    <text evidence="4">The sequence shown here is derived from an EMBL/GenBank/DDBJ whole genome shotgun (WGS) entry which is preliminary data.</text>
</comment>